<evidence type="ECO:0000256" key="4">
    <source>
        <dbReference type="ARBA" id="ARBA00022723"/>
    </source>
</evidence>
<dbReference type="InterPro" id="IPR006549">
    <property type="entry name" value="HAD-SF_hydro_IIIA"/>
</dbReference>
<dbReference type="InterPro" id="IPR023214">
    <property type="entry name" value="HAD_sf"/>
</dbReference>
<gene>
    <name evidence="8" type="ORF">FHU39_001364</name>
</gene>
<dbReference type="GO" id="GO:0016791">
    <property type="term" value="F:phosphatase activity"/>
    <property type="evidence" value="ECO:0007669"/>
    <property type="project" value="InterPro"/>
</dbReference>
<dbReference type="Proteomes" id="UP000559182">
    <property type="component" value="Unassembled WGS sequence"/>
</dbReference>
<keyword evidence="9" id="KW-1185">Reference proteome</keyword>
<dbReference type="AlphaFoldDB" id="A0A839N0X5"/>
<proteinExistence type="inferred from homology"/>
<dbReference type="RefSeq" id="WP_183319652.1">
    <property type="nucleotide sequence ID" value="NZ_JACHVQ010000001.1"/>
</dbReference>
<reference evidence="8 9" key="1">
    <citation type="submission" date="2020-08" db="EMBL/GenBank/DDBJ databases">
        <title>Sequencing the genomes of 1000 actinobacteria strains.</title>
        <authorList>
            <person name="Klenk H.-P."/>
        </authorList>
    </citation>
    <scope>NUCLEOTIDE SEQUENCE [LARGE SCALE GENOMIC DNA]</scope>
    <source>
        <strain evidence="8 9">DSM 105369</strain>
    </source>
</reference>
<evidence type="ECO:0000256" key="1">
    <source>
        <dbReference type="ARBA" id="ARBA00004496"/>
    </source>
</evidence>
<evidence type="ECO:0000256" key="6">
    <source>
        <dbReference type="ARBA" id="ARBA00023277"/>
    </source>
</evidence>
<keyword evidence="4" id="KW-0479">Metal-binding</keyword>
<protein>
    <recommendedName>
        <fullName evidence="7">D,D-heptose 1,7-bisphosphate phosphatase</fullName>
    </recommendedName>
</protein>
<sequence length="191" mass="20160">MLSDAELLGESRMPIPRPAGAGGAPYDLVLLDRDGTLNVRRPGYVTDPDDLVLLPGAVEAVRACNRAGCAVVLITNQRGLARGELSRTQLLAVHRRLIGELGRRDARLDAVQVCPHEKDTCDCRKPRAGLIREALRRASWARAGRTVLLGDQPTDAAAAGAGGVGSVLVGAPGTSLDAFVAELFRGHATRV</sequence>
<evidence type="ECO:0000256" key="2">
    <source>
        <dbReference type="ARBA" id="ARBA00005628"/>
    </source>
</evidence>
<accession>A0A839N0X5</accession>
<comment type="caution">
    <text evidence="8">The sequence shown here is derived from an EMBL/GenBank/DDBJ whole genome shotgun (WGS) entry which is preliminary data.</text>
</comment>
<dbReference type="Gene3D" id="3.40.50.1000">
    <property type="entry name" value="HAD superfamily/HAD-like"/>
    <property type="match status" value="1"/>
</dbReference>
<dbReference type="EMBL" id="JACHVQ010000001">
    <property type="protein sequence ID" value="MBB2891380.1"/>
    <property type="molecule type" value="Genomic_DNA"/>
</dbReference>
<dbReference type="GO" id="GO:0005737">
    <property type="term" value="C:cytoplasm"/>
    <property type="evidence" value="ECO:0007669"/>
    <property type="project" value="UniProtKB-SubCell"/>
</dbReference>
<dbReference type="SUPFAM" id="SSF56784">
    <property type="entry name" value="HAD-like"/>
    <property type="match status" value="1"/>
</dbReference>
<dbReference type="GO" id="GO:0046872">
    <property type="term" value="F:metal ion binding"/>
    <property type="evidence" value="ECO:0007669"/>
    <property type="project" value="UniProtKB-KW"/>
</dbReference>
<organism evidence="8 9">
    <name type="scientific">Flexivirga oryzae</name>
    <dbReference type="NCBI Taxonomy" id="1794944"/>
    <lineage>
        <taxon>Bacteria</taxon>
        <taxon>Bacillati</taxon>
        <taxon>Actinomycetota</taxon>
        <taxon>Actinomycetes</taxon>
        <taxon>Micrococcales</taxon>
        <taxon>Dermacoccaceae</taxon>
        <taxon>Flexivirga</taxon>
    </lineage>
</organism>
<evidence type="ECO:0000256" key="3">
    <source>
        <dbReference type="ARBA" id="ARBA00022490"/>
    </source>
</evidence>
<dbReference type="InterPro" id="IPR006543">
    <property type="entry name" value="Histidinol-phos"/>
</dbReference>
<name>A0A839N0X5_9MICO</name>
<evidence type="ECO:0000313" key="9">
    <source>
        <dbReference type="Proteomes" id="UP000559182"/>
    </source>
</evidence>
<keyword evidence="5" id="KW-0378">Hydrolase</keyword>
<dbReference type="NCBIfam" id="TIGR01656">
    <property type="entry name" value="Histidinol-ppas"/>
    <property type="match status" value="1"/>
</dbReference>
<dbReference type="GO" id="GO:0005975">
    <property type="term" value="P:carbohydrate metabolic process"/>
    <property type="evidence" value="ECO:0007669"/>
    <property type="project" value="InterPro"/>
</dbReference>
<comment type="subcellular location">
    <subcellularLocation>
        <location evidence="1">Cytoplasm</location>
    </subcellularLocation>
</comment>
<evidence type="ECO:0000313" key="8">
    <source>
        <dbReference type="EMBL" id="MBB2891380.1"/>
    </source>
</evidence>
<dbReference type="InterPro" id="IPR004446">
    <property type="entry name" value="Heptose_bisP_phosphatase"/>
</dbReference>
<comment type="similarity">
    <text evidence="2">Belongs to the GmhB family.</text>
</comment>
<keyword evidence="3" id="KW-0963">Cytoplasm</keyword>
<evidence type="ECO:0000256" key="5">
    <source>
        <dbReference type="ARBA" id="ARBA00022801"/>
    </source>
</evidence>
<dbReference type="PANTHER" id="PTHR42891">
    <property type="entry name" value="D-GLYCERO-BETA-D-MANNO-HEPTOSE-1,7-BISPHOSPHATE 7-PHOSPHATASE"/>
    <property type="match status" value="1"/>
</dbReference>
<dbReference type="NCBIfam" id="TIGR01662">
    <property type="entry name" value="HAD-SF-IIIA"/>
    <property type="match status" value="1"/>
</dbReference>
<dbReference type="InterPro" id="IPR036412">
    <property type="entry name" value="HAD-like_sf"/>
</dbReference>
<dbReference type="Pfam" id="PF13242">
    <property type="entry name" value="Hydrolase_like"/>
    <property type="match status" value="1"/>
</dbReference>
<evidence type="ECO:0000256" key="7">
    <source>
        <dbReference type="ARBA" id="ARBA00031828"/>
    </source>
</evidence>
<dbReference type="PANTHER" id="PTHR42891:SF1">
    <property type="entry name" value="D-GLYCERO-BETA-D-MANNO-HEPTOSE-1,7-BISPHOSPHATE 7-PHOSPHATASE"/>
    <property type="match status" value="1"/>
</dbReference>
<keyword evidence="6" id="KW-0119">Carbohydrate metabolism</keyword>